<accession>A0A0S3S049</accession>
<protein>
    <submittedName>
        <fullName evidence="1">Uncharacterized protein</fullName>
    </submittedName>
</protein>
<name>A0A0S3S049_PHAAN</name>
<dbReference type="AlphaFoldDB" id="A0A0S3S049"/>
<dbReference type="EMBL" id="AP015037">
    <property type="protein sequence ID" value="BAT86211.1"/>
    <property type="molecule type" value="Genomic_DNA"/>
</dbReference>
<proteinExistence type="predicted"/>
<organism evidence="1 2">
    <name type="scientific">Vigna angularis var. angularis</name>
    <dbReference type="NCBI Taxonomy" id="157739"/>
    <lineage>
        <taxon>Eukaryota</taxon>
        <taxon>Viridiplantae</taxon>
        <taxon>Streptophyta</taxon>
        <taxon>Embryophyta</taxon>
        <taxon>Tracheophyta</taxon>
        <taxon>Spermatophyta</taxon>
        <taxon>Magnoliopsida</taxon>
        <taxon>eudicotyledons</taxon>
        <taxon>Gunneridae</taxon>
        <taxon>Pentapetalae</taxon>
        <taxon>rosids</taxon>
        <taxon>fabids</taxon>
        <taxon>Fabales</taxon>
        <taxon>Fabaceae</taxon>
        <taxon>Papilionoideae</taxon>
        <taxon>50 kb inversion clade</taxon>
        <taxon>NPAAA clade</taxon>
        <taxon>indigoferoid/millettioid clade</taxon>
        <taxon>Phaseoleae</taxon>
        <taxon>Vigna</taxon>
    </lineage>
</organism>
<gene>
    <name evidence="1" type="primary">Vigan.04G383900</name>
    <name evidence="1" type="ORF">VIGAN_04383900</name>
</gene>
<evidence type="ECO:0000313" key="2">
    <source>
        <dbReference type="Proteomes" id="UP000291084"/>
    </source>
</evidence>
<dbReference type="Proteomes" id="UP000291084">
    <property type="component" value="Chromosome 4"/>
</dbReference>
<evidence type="ECO:0000313" key="1">
    <source>
        <dbReference type="EMBL" id="BAT86211.1"/>
    </source>
</evidence>
<feature type="non-terminal residue" evidence="1">
    <location>
        <position position="119"/>
    </location>
</feature>
<keyword evidence="2" id="KW-1185">Reference proteome</keyword>
<reference evidence="1 2" key="1">
    <citation type="journal article" date="2015" name="Sci. Rep.">
        <title>The power of single molecule real-time sequencing technology in the de novo assembly of a eukaryotic genome.</title>
        <authorList>
            <person name="Sakai H."/>
            <person name="Naito K."/>
            <person name="Ogiso-Tanaka E."/>
            <person name="Takahashi Y."/>
            <person name="Iseki K."/>
            <person name="Muto C."/>
            <person name="Satou K."/>
            <person name="Teruya K."/>
            <person name="Shiroma A."/>
            <person name="Shimoji M."/>
            <person name="Hirano T."/>
            <person name="Itoh T."/>
            <person name="Kaga A."/>
            <person name="Tomooka N."/>
        </authorList>
    </citation>
    <scope>NUCLEOTIDE SEQUENCE [LARGE SCALE GENOMIC DNA]</scope>
    <source>
        <strain evidence="2">cv. Shumari</strain>
    </source>
</reference>
<sequence length="119" mass="13029">MAERHVFRGFVSGIAKHVTLVTSTNLLRPLGEVAMHTLGDIRALLLDVHQHLAFVSIKTDIIRDESNAAACVTDNLLVVYFGLGCDLPKDHDHVCLGACFTGNLAVRVLSKARVEHCIR</sequence>